<accession>A0A1X0NZ10</accession>
<dbReference type="OrthoDB" id="428734at2759"/>
<keyword evidence="4" id="KW-1185">Reference proteome</keyword>
<dbReference type="Gene3D" id="3.60.10.10">
    <property type="entry name" value="Endonuclease/exonuclease/phosphatase"/>
    <property type="match status" value="1"/>
</dbReference>
<dbReference type="PANTHER" id="PTHR12121">
    <property type="entry name" value="CARBON CATABOLITE REPRESSOR PROTEIN 4"/>
    <property type="match status" value="1"/>
</dbReference>
<sequence>MYTTMTTSSPTAAEQHSLGCESESSNHPQRVDSNPPGLLSFLPNNEKTIPSALPVVGIPHNEAVRQPTLLERREKKLCSASFPSLDAETLQDDCRANISEGSSASSVFRGWAKTQIGSSLSTSSVEGMVKLVSYNILAQRFVSTDLYPHCPTFALAEDYRCSLLQEELSNAAPDIIALQEVSLDVFQKPGLLGDWLRSQYHAVGNHVVITDSNGRPRSYGEDVQGPRSDNTPLSHEMGLVSPEVERHGVSPINAASNDNGFPYHRRSEMEGVCIFYLENRFELCEVVPIRFNEIASADLDLTECERRRLQVNSHNVALISVLRDRQAPHIVYVVCTVHLIWQQTACQLWQLHHVLRAVEELKQKYEALPDGAVAVVLAGDFNAEPTAPTLQFALAGQPPPDSDVVRGWRLPENGNNNSNSNHNHGNDNNNKKSYNSNNDKNKNNNTEGEVARKRYRITESVGHSLTLHDVYAAYRAQHSQCVSAVNPSTNGEGKVLDHILLDEQHVVCTAVLELSGLMDLPTKHCPSDHYPVGAIFAPRSLVA</sequence>
<organism evidence="3 4">
    <name type="scientific">Trypanosoma theileri</name>
    <dbReference type="NCBI Taxonomy" id="67003"/>
    <lineage>
        <taxon>Eukaryota</taxon>
        <taxon>Discoba</taxon>
        <taxon>Euglenozoa</taxon>
        <taxon>Kinetoplastea</taxon>
        <taxon>Metakinetoplastina</taxon>
        <taxon>Trypanosomatida</taxon>
        <taxon>Trypanosomatidae</taxon>
        <taxon>Trypanosoma</taxon>
    </lineage>
</organism>
<proteinExistence type="predicted"/>
<evidence type="ECO:0000259" key="2">
    <source>
        <dbReference type="Pfam" id="PF03372"/>
    </source>
</evidence>
<dbReference type="SUPFAM" id="SSF56219">
    <property type="entry name" value="DNase I-like"/>
    <property type="match status" value="1"/>
</dbReference>
<dbReference type="VEuPathDB" id="TriTrypDB:TM35_000112470"/>
<dbReference type="Proteomes" id="UP000192257">
    <property type="component" value="Unassembled WGS sequence"/>
</dbReference>
<name>A0A1X0NZ10_9TRYP</name>
<feature type="region of interest" description="Disordered" evidence="1">
    <location>
        <begin position="393"/>
        <end position="452"/>
    </location>
</feature>
<feature type="compositionally biased region" description="Low complexity" evidence="1">
    <location>
        <begin position="413"/>
        <end position="438"/>
    </location>
</feature>
<dbReference type="AlphaFoldDB" id="A0A1X0NZ10"/>
<evidence type="ECO:0000313" key="4">
    <source>
        <dbReference type="Proteomes" id="UP000192257"/>
    </source>
</evidence>
<dbReference type="GO" id="GO:0005739">
    <property type="term" value="C:mitochondrion"/>
    <property type="evidence" value="ECO:0007669"/>
    <property type="project" value="TreeGrafter"/>
</dbReference>
<keyword evidence="3" id="KW-0378">Hydrolase</keyword>
<feature type="compositionally biased region" description="Polar residues" evidence="1">
    <location>
        <begin position="22"/>
        <end position="32"/>
    </location>
</feature>
<dbReference type="GO" id="GO:0004519">
    <property type="term" value="F:endonuclease activity"/>
    <property type="evidence" value="ECO:0007669"/>
    <property type="project" value="UniProtKB-KW"/>
</dbReference>
<feature type="region of interest" description="Disordered" evidence="1">
    <location>
        <begin position="1"/>
        <end position="39"/>
    </location>
</feature>
<dbReference type="Pfam" id="PF03372">
    <property type="entry name" value="Exo_endo_phos"/>
    <property type="match status" value="1"/>
</dbReference>
<comment type="caution">
    <text evidence="3">The sequence shown here is derived from an EMBL/GenBank/DDBJ whole genome shotgun (WGS) entry which is preliminary data.</text>
</comment>
<dbReference type="RefSeq" id="XP_028883779.1">
    <property type="nucleotide sequence ID" value="XM_029024956.1"/>
</dbReference>
<dbReference type="InterPro" id="IPR005135">
    <property type="entry name" value="Endo/exonuclease/phosphatase"/>
</dbReference>
<dbReference type="InterPro" id="IPR036691">
    <property type="entry name" value="Endo/exonu/phosph_ase_sf"/>
</dbReference>
<keyword evidence="3" id="KW-0255">Endonuclease</keyword>
<dbReference type="EMBL" id="NBCO01000011">
    <property type="protein sequence ID" value="ORC89713.1"/>
    <property type="molecule type" value="Genomic_DNA"/>
</dbReference>
<keyword evidence="3" id="KW-0540">Nuclease</keyword>
<feature type="compositionally biased region" description="Polar residues" evidence="1">
    <location>
        <begin position="1"/>
        <end position="14"/>
    </location>
</feature>
<reference evidence="3 4" key="1">
    <citation type="submission" date="2017-03" db="EMBL/GenBank/DDBJ databases">
        <title>An alternative strategy for trypanosome survival in the mammalian bloodstream revealed through genome and transcriptome analysis of the ubiquitous bovine parasite Trypanosoma (Megatrypanum) theileri.</title>
        <authorList>
            <person name="Kelly S."/>
            <person name="Ivens A."/>
            <person name="Mott A."/>
            <person name="O'Neill E."/>
            <person name="Emms D."/>
            <person name="Macleod O."/>
            <person name="Voorheis P."/>
            <person name="Matthews J."/>
            <person name="Matthews K."/>
            <person name="Carrington M."/>
        </authorList>
    </citation>
    <scope>NUCLEOTIDE SEQUENCE [LARGE SCALE GENOMIC DNA]</scope>
    <source>
        <strain evidence="3">Edinburgh</strain>
    </source>
</reference>
<dbReference type="InterPro" id="IPR050410">
    <property type="entry name" value="CCR4/nocturin_mRNA_transcr"/>
</dbReference>
<dbReference type="GO" id="GO:0000175">
    <property type="term" value="F:3'-5'-RNA exonuclease activity"/>
    <property type="evidence" value="ECO:0007669"/>
    <property type="project" value="TreeGrafter"/>
</dbReference>
<gene>
    <name evidence="3" type="ORF">TM35_000112470</name>
</gene>
<protein>
    <submittedName>
        <fullName evidence="3">Endonuclease/exonuclease/phosphatase</fullName>
    </submittedName>
</protein>
<evidence type="ECO:0000313" key="3">
    <source>
        <dbReference type="EMBL" id="ORC89713.1"/>
    </source>
</evidence>
<dbReference type="STRING" id="67003.A0A1X0NZ10"/>
<dbReference type="PANTHER" id="PTHR12121:SF37">
    <property type="entry name" value="2',5'-PHOSPHODIESTERASE 12"/>
    <property type="match status" value="1"/>
</dbReference>
<keyword evidence="3" id="KW-0269">Exonuclease</keyword>
<dbReference type="GeneID" id="39984736"/>
<dbReference type="GO" id="GO:0000288">
    <property type="term" value="P:nuclear-transcribed mRNA catabolic process, deadenylation-dependent decay"/>
    <property type="evidence" value="ECO:0007669"/>
    <property type="project" value="TreeGrafter"/>
</dbReference>
<evidence type="ECO:0000256" key="1">
    <source>
        <dbReference type="SAM" id="MobiDB-lite"/>
    </source>
</evidence>
<feature type="domain" description="Endonuclease/exonuclease/phosphatase" evidence="2">
    <location>
        <begin position="133"/>
        <end position="529"/>
    </location>
</feature>